<keyword evidence="1" id="KW-0472">Membrane</keyword>
<keyword evidence="1" id="KW-0812">Transmembrane</keyword>
<dbReference type="EMBL" id="FSRU01000001">
    <property type="protein sequence ID" value="SIN97066.1"/>
    <property type="molecule type" value="Genomic_DNA"/>
</dbReference>
<evidence type="ECO:0000313" key="2">
    <source>
        <dbReference type="EMBL" id="SIN97066.1"/>
    </source>
</evidence>
<dbReference type="AlphaFoldDB" id="A0A1N6FP76"/>
<keyword evidence="1" id="KW-1133">Transmembrane helix</keyword>
<name>A0A1N6FP76_9BURK</name>
<gene>
    <name evidence="2" type="ORF">SAMN05444165_0309</name>
</gene>
<proteinExistence type="predicted"/>
<evidence type="ECO:0000313" key="3">
    <source>
        <dbReference type="Proteomes" id="UP000185151"/>
    </source>
</evidence>
<keyword evidence="3" id="KW-1185">Reference proteome</keyword>
<evidence type="ECO:0000256" key="1">
    <source>
        <dbReference type="SAM" id="Phobius"/>
    </source>
</evidence>
<sequence>MPLAPENALVGSVQSVDYCIFKENLFVTLRFLRRGFVDILSPAIEPIVPDRETHAELRSITMKRAITVLIASVALFAAVSGVADAAAPAKCNGPASYCNVFFGQ</sequence>
<feature type="transmembrane region" description="Helical" evidence="1">
    <location>
        <begin position="65"/>
        <end position="83"/>
    </location>
</feature>
<reference evidence="2 3" key="1">
    <citation type="submission" date="2016-11" db="EMBL/GenBank/DDBJ databases">
        <authorList>
            <person name="Jaros S."/>
            <person name="Januszkiewicz K."/>
            <person name="Wedrychowicz H."/>
        </authorList>
    </citation>
    <scope>NUCLEOTIDE SEQUENCE [LARGE SCALE GENOMIC DNA]</scope>
    <source>
        <strain evidence="2 3">GAS95</strain>
    </source>
</reference>
<protein>
    <submittedName>
        <fullName evidence="2">Uncharacterized protein</fullName>
    </submittedName>
</protein>
<accession>A0A1N6FP76</accession>
<dbReference type="Proteomes" id="UP000185151">
    <property type="component" value="Unassembled WGS sequence"/>
</dbReference>
<organism evidence="2 3">
    <name type="scientific">Paraburkholderia phenazinium</name>
    <dbReference type="NCBI Taxonomy" id="60549"/>
    <lineage>
        <taxon>Bacteria</taxon>
        <taxon>Pseudomonadati</taxon>
        <taxon>Pseudomonadota</taxon>
        <taxon>Betaproteobacteria</taxon>
        <taxon>Burkholderiales</taxon>
        <taxon>Burkholderiaceae</taxon>
        <taxon>Paraburkholderia</taxon>
    </lineage>
</organism>